<keyword evidence="2" id="KW-0378">Hydrolase</keyword>
<dbReference type="SUPFAM" id="SSF53474">
    <property type="entry name" value="alpha/beta-Hydrolases"/>
    <property type="match status" value="1"/>
</dbReference>
<organism evidence="2 3">
    <name type="scientific">Candidatus Lokiarchaeum ossiferum</name>
    <dbReference type="NCBI Taxonomy" id="2951803"/>
    <lineage>
        <taxon>Archaea</taxon>
        <taxon>Promethearchaeati</taxon>
        <taxon>Promethearchaeota</taxon>
        <taxon>Promethearchaeia</taxon>
        <taxon>Promethearchaeales</taxon>
        <taxon>Promethearchaeaceae</taxon>
        <taxon>Candidatus Lokiarchaeum</taxon>
    </lineage>
</organism>
<proteinExistence type="predicted"/>
<dbReference type="InterPro" id="IPR029058">
    <property type="entry name" value="AB_hydrolase_fold"/>
</dbReference>
<dbReference type="PANTHER" id="PTHR43798:SF33">
    <property type="entry name" value="HYDROLASE, PUTATIVE (AFU_ORTHOLOGUE AFUA_2G14860)-RELATED"/>
    <property type="match status" value="1"/>
</dbReference>
<gene>
    <name evidence="2" type="ORF">NEF87_004569</name>
</gene>
<reference evidence="2" key="1">
    <citation type="submission" date="2022-09" db="EMBL/GenBank/DDBJ databases">
        <title>Actin cytoskeleton and complex cell architecture in an #Asgard archaeon.</title>
        <authorList>
            <person name="Ponce Toledo R.I."/>
            <person name="Schleper C."/>
            <person name="Rodrigues Oliveira T."/>
            <person name="Wollweber F."/>
            <person name="Xu J."/>
            <person name="Rittmann S."/>
            <person name="Klingl A."/>
            <person name="Pilhofer M."/>
        </authorList>
    </citation>
    <scope>NUCLEOTIDE SEQUENCE</scope>
    <source>
        <strain evidence="2">B-35</strain>
    </source>
</reference>
<dbReference type="Proteomes" id="UP001208689">
    <property type="component" value="Chromosome"/>
</dbReference>
<dbReference type="GO" id="GO:0016787">
    <property type="term" value="F:hydrolase activity"/>
    <property type="evidence" value="ECO:0007669"/>
    <property type="project" value="UniProtKB-KW"/>
</dbReference>
<evidence type="ECO:0000313" key="3">
    <source>
        <dbReference type="Proteomes" id="UP001208689"/>
    </source>
</evidence>
<accession>A0ABY6I0Q4</accession>
<name>A0ABY6I0Q4_9ARCH</name>
<dbReference type="EMBL" id="CP104013">
    <property type="protein sequence ID" value="UYP48284.1"/>
    <property type="molecule type" value="Genomic_DNA"/>
</dbReference>
<dbReference type="InterPro" id="IPR050266">
    <property type="entry name" value="AB_hydrolase_sf"/>
</dbReference>
<dbReference type="Pfam" id="PF00561">
    <property type="entry name" value="Abhydrolase_1"/>
    <property type="match status" value="1"/>
</dbReference>
<dbReference type="EC" id="3.5.1.-" evidence="2"/>
<protein>
    <submittedName>
        <fullName evidence="2">Aminoacrylate hydrolase RutD</fullName>
        <ecNumber evidence="2">3.5.1.-</ecNumber>
    </submittedName>
</protein>
<feature type="domain" description="AB hydrolase-1" evidence="1">
    <location>
        <begin position="24"/>
        <end position="253"/>
    </location>
</feature>
<keyword evidence="3" id="KW-1185">Reference proteome</keyword>
<evidence type="ECO:0000259" key="1">
    <source>
        <dbReference type="Pfam" id="PF00561"/>
    </source>
</evidence>
<sequence length="278" mass="32515">MPYFRNQNDYEIYFEIFNKDSNLPVLILIHEYGSSQTIFSKQKRFLAQYFKLILFDVIGHGNSDKNPYELQENMINSTLNDLSNLLTYLSIEGSISILGYGLFGTATAQQFTIINRNRVRFLILLNGGNLFIDSTIKNIFWNLLPKYSRVNFNEIINQSFDEIVDQTSPLIEKIIQPDEVILSKRDRDLIKNRIKDEIWDLNEFQIDSSEISCPTLIMCAELDEEAPIYFSKQLRKNIRDSEYHMVSMTGHLGISQRHEEYNKIIYTFLQNNNFISTG</sequence>
<dbReference type="InterPro" id="IPR000073">
    <property type="entry name" value="AB_hydrolase_1"/>
</dbReference>
<evidence type="ECO:0000313" key="2">
    <source>
        <dbReference type="EMBL" id="UYP48284.1"/>
    </source>
</evidence>
<dbReference type="Gene3D" id="3.40.50.1820">
    <property type="entry name" value="alpha/beta hydrolase"/>
    <property type="match status" value="1"/>
</dbReference>
<dbReference type="PANTHER" id="PTHR43798">
    <property type="entry name" value="MONOACYLGLYCEROL LIPASE"/>
    <property type="match status" value="1"/>
</dbReference>